<evidence type="ECO:0000313" key="2">
    <source>
        <dbReference type="Proteomes" id="UP001168821"/>
    </source>
</evidence>
<proteinExistence type="predicted"/>
<sequence length="177" mass="20238">MTEIVYGSVSKYGFACRRYLFDLYPFPSGEDMIHTWLENEILLILHYIIPWKSIYVFHPIRTSLGRHFKAPVPQGAPLAKVNSSSHVSGSSSIPAPGVTLWMSPFYSSELFDISLCVNKENLTFLFTTSTYNVTNHQSLNPFHNETEKRRNITGLFLINRLTFVLITTGRATKDSWK</sequence>
<protein>
    <submittedName>
        <fullName evidence="1">Uncharacterized protein</fullName>
    </submittedName>
</protein>
<reference evidence="1" key="1">
    <citation type="journal article" date="2023" name="G3 (Bethesda)">
        <title>Whole genome assemblies of Zophobas morio and Tenebrio molitor.</title>
        <authorList>
            <person name="Kaur S."/>
            <person name="Stinson S.A."/>
            <person name="diCenzo G.C."/>
        </authorList>
    </citation>
    <scope>NUCLEOTIDE SEQUENCE</scope>
    <source>
        <strain evidence="1">QUZm001</strain>
    </source>
</reference>
<keyword evidence="2" id="KW-1185">Reference proteome</keyword>
<name>A0AA38ITP9_9CUCU</name>
<organism evidence="1 2">
    <name type="scientific">Zophobas morio</name>
    <dbReference type="NCBI Taxonomy" id="2755281"/>
    <lineage>
        <taxon>Eukaryota</taxon>
        <taxon>Metazoa</taxon>
        <taxon>Ecdysozoa</taxon>
        <taxon>Arthropoda</taxon>
        <taxon>Hexapoda</taxon>
        <taxon>Insecta</taxon>
        <taxon>Pterygota</taxon>
        <taxon>Neoptera</taxon>
        <taxon>Endopterygota</taxon>
        <taxon>Coleoptera</taxon>
        <taxon>Polyphaga</taxon>
        <taxon>Cucujiformia</taxon>
        <taxon>Tenebrionidae</taxon>
        <taxon>Zophobas</taxon>
    </lineage>
</organism>
<dbReference type="EMBL" id="JALNTZ010000002">
    <property type="protein sequence ID" value="KAJ3662035.1"/>
    <property type="molecule type" value="Genomic_DNA"/>
</dbReference>
<dbReference type="Proteomes" id="UP001168821">
    <property type="component" value="Unassembled WGS sequence"/>
</dbReference>
<dbReference type="AlphaFoldDB" id="A0AA38ITP9"/>
<gene>
    <name evidence="1" type="ORF">Zmor_006402</name>
</gene>
<comment type="caution">
    <text evidence="1">The sequence shown here is derived from an EMBL/GenBank/DDBJ whole genome shotgun (WGS) entry which is preliminary data.</text>
</comment>
<accession>A0AA38ITP9</accession>
<evidence type="ECO:0000313" key="1">
    <source>
        <dbReference type="EMBL" id="KAJ3662035.1"/>
    </source>
</evidence>